<dbReference type="PROSITE" id="PS51147">
    <property type="entry name" value="PFTA"/>
    <property type="match status" value="5"/>
</dbReference>
<evidence type="ECO:0000256" key="1">
    <source>
        <dbReference type="ARBA" id="ARBA00001946"/>
    </source>
</evidence>
<proteinExistence type="inferred from homology"/>
<dbReference type="GO" id="GO:0005965">
    <property type="term" value="C:protein farnesyltransferase complex"/>
    <property type="evidence" value="ECO:0007669"/>
    <property type="project" value="TreeGrafter"/>
</dbReference>
<dbReference type="STRING" id="45286.A0A109UZW1"/>
<evidence type="ECO:0000256" key="7">
    <source>
        <dbReference type="ARBA" id="ARBA00022737"/>
    </source>
</evidence>
<evidence type="ECO:0000256" key="9">
    <source>
        <dbReference type="ARBA" id="ARBA00040965"/>
    </source>
</evidence>
<dbReference type="GO" id="GO:0004660">
    <property type="term" value="F:protein farnesyltransferase activity"/>
    <property type="evidence" value="ECO:0007669"/>
    <property type="project" value="UniProtKB-EC"/>
</dbReference>
<dbReference type="PANTHER" id="PTHR11129:SF1">
    <property type="entry name" value="PROTEIN FARNESYLTRANSFERASE_GERANYLGERANYLTRANSFERASE TYPE-1 SUBUNIT ALPHA"/>
    <property type="match status" value="1"/>
</dbReference>
<evidence type="ECO:0000256" key="12">
    <source>
        <dbReference type="ARBA" id="ARBA00043086"/>
    </source>
</evidence>
<keyword evidence="5" id="KW-0637">Prenyltransferase</keyword>
<evidence type="ECO:0000256" key="3">
    <source>
        <dbReference type="ARBA" id="ARBA00012700"/>
    </source>
</evidence>
<evidence type="ECO:0000256" key="8">
    <source>
        <dbReference type="ARBA" id="ARBA00022842"/>
    </source>
</evidence>
<dbReference type="GeneID" id="28724197"/>
<evidence type="ECO:0000313" key="14">
    <source>
        <dbReference type="EMBL" id="AMD20928.1"/>
    </source>
</evidence>
<comment type="similarity">
    <text evidence="2">Belongs to the protein prenyltransferase subunit alpha family.</text>
</comment>
<keyword evidence="8" id="KW-0460">Magnesium</keyword>
<dbReference type="Proteomes" id="UP000243052">
    <property type="component" value="Chromosome iv"/>
</dbReference>
<dbReference type="InterPro" id="IPR002088">
    <property type="entry name" value="Prenyl_trans_a"/>
</dbReference>
<evidence type="ECO:0000256" key="13">
    <source>
        <dbReference type="ARBA" id="ARBA00043219"/>
    </source>
</evidence>
<sequence>MSFEGNGMGDSANVLAEYDFSDVRPVEIGSESNDGLCEIMYSEDYKKLAGLLQGLLNKGEKSQRALEVTTVFLDISPAYYTAWNYRFMIISELYGKDSGSLNKELDWLDEFTLSNPKNYQIWSYRQALMQLHPSPSFSRELPILRMMLDDDTKNYHVWSYRRWAVQHFGDFSEELKFAEDHIDRDVYNNSAWAHKMFVYKNLGLDDQSIALEVEYVCEKINMAPQNPSTWNYLKGLYEQFKSGDYSNEIIHFALTFVNGFFDEENEAPEIQSSYALELLAELYSKKNDTIHKAKKAYQTLSSTYDPIRKNYWQYRLNMLV</sequence>
<dbReference type="GO" id="GO:0005953">
    <property type="term" value="C:CAAX-protein geranylgeranyltransferase complex"/>
    <property type="evidence" value="ECO:0007669"/>
    <property type="project" value="TreeGrafter"/>
</dbReference>
<dbReference type="EC" id="2.5.1.59" evidence="3"/>
<evidence type="ECO:0000256" key="10">
    <source>
        <dbReference type="ARBA" id="ARBA00041392"/>
    </source>
</evidence>
<accession>A0A109UZW1</accession>
<dbReference type="GO" id="GO:0004662">
    <property type="term" value="F:CAAX-protein geranylgeranyltransferase activity"/>
    <property type="evidence" value="ECO:0007669"/>
    <property type="project" value="UniProtKB-EC"/>
</dbReference>
<reference evidence="14 15" key="1">
    <citation type="submission" date="2016-01" db="EMBL/GenBank/DDBJ databases">
        <title>Genome sequence of the yeast Holleya sinecauda.</title>
        <authorList>
            <person name="Dietrich F.S."/>
        </authorList>
    </citation>
    <scope>NUCLEOTIDE SEQUENCE [LARGE SCALE GENOMIC DNA]</scope>
    <source>
        <strain evidence="14 15">ATCC 58844</strain>
    </source>
</reference>
<organism evidence="14 15">
    <name type="scientific">Eremothecium sinecaudum</name>
    <dbReference type="NCBI Taxonomy" id="45286"/>
    <lineage>
        <taxon>Eukaryota</taxon>
        <taxon>Fungi</taxon>
        <taxon>Dikarya</taxon>
        <taxon>Ascomycota</taxon>
        <taxon>Saccharomycotina</taxon>
        <taxon>Saccharomycetes</taxon>
        <taxon>Saccharomycetales</taxon>
        <taxon>Saccharomycetaceae</taxon>
        <taxon>Eremothecium</taxon>
    </lineage>
</organism>
<comment type="cofactor">
    <cofactor evidence="1">
        <name>Mg(2+)</name>
        <dbReference type="ChEBI" id="CHEBI:18420"/>
    </cofactor>
</comment>
<evidence type="ECO:0000256" key="2">
    <source>
        <dbReference type="ARBA" id="ARBA00006734"/>
    </source>
</evidence>
<dbReference type="AlphaFoldDB" id="A0A109UZW1"/>
<name>A0A109UZW1_9SACH</name>
<evidence type="ECO:0000256" key="6">
    <source>
        <dbReference type="ARBA" id="ARBA00022679"/>
    </source>
</evidence>
<evidence type="ECO:0000256" key="4">
    <source>
        <dbReference type="ARBA" id="ARBA00012702"/>
    </source>
</evidence>
<keyword evidence="15" id="KW-1185">Reference proteome</keyword>
<dbReference type="EC" id="2.5.1.58" evidence="4"/>
<keyword evidence="6" id="KW-0808">Transferase</keyword>
<dbReference type="RefSeq" id="XP_017987924.1">
    <property type="nucleotide sequence ID" value="XM_018132435.1"/>
</dbReference>
<evidence type="ECO:0000256" key="5">
    <source>
        <dbReference type="ARBA" id="ARBA00022602"/>
    </source>
</evidence>
<evidence type="ECO:0000256" key="11">
    <source>
        <dbReference type="ARBA" id="ARBA00042436"/>
    </source>
</evidence>
<dbReference type="OrthoDB" id="272289at2759"/>
<keyword evidence="7" id="KW-0677">Repeat</keyword>
<dbReference type="EMBL" id="CP014244">
    <property type="protein sequence ID" value="AMD20928.1"/>
    <property type="molecule type" value="Genomic_DNA"/>
</dbReference>
<protein>
    <recommendedName>
        <fullName evidence="9">Protein farnesyltransferase/geranylgeranyltransferase type-1 subunit alpha</fullName>
        <ecNumber evidence="4">2.5.1.58</ecNumber>
        <ecNumber evidence="3">2.5.1.59</ecNumber>
    </recommendedName>
    <alternativeName>
        <fullName evidence="12">CAAX farnesyltransferase subunit alpha</fullName>
    </alternativeName>
    <alternativeName>
        <fullName evidence="11">FTase-alpha</fullName>
    </alternativeName>
    <alternativeName>
        <fullName evidence="10">Ras proteins prenyltransferase subunit alpha</fullName>
    </alternativeName>
    <alternativeName>
        <fullName evidence="13">Type I protein geranyl-geranyltransferase subunit alpha</fullName>
    </alternativeName>
</protein>
<evidence type="ECO:0000313" key="15">
    <source>
        <dbReference type="Proteomes" id="UP000243052"/>
    </source>
</evidence>
<dbReference type="PANTHER" id="PTHR11129">
    <property type="entry name" value="PROTEIN FARNESYLTRANSFERASE ALPHA SUBUNIT/RAB GERANYLGERANYL TRANSFERASE ALPHA SUBUNIT"/>
    <property type="match status" value="1"/>
</dbReference>
<gene>
    <name evidence="14" type="ORF">AW171_hschr42850</name>
</gene>
<dbReference type="Gene3D" id="1.25.40.120">
    <property type="entry name" value="Protein prenylyltransferase"/>
    <property type="match status" value="1"/>
</dbReference>
<dbReference type="SUPFAM" id="SSF48439">
    <property type="entry name" value="Protein prenylyltransferase"/>
    <property type="match status" value="1"/>
</dbReference>
<dbReference type="Pfam" id="PF01239">
    <property type="entry name" value="PPTA"/>
    <property type="match status" value="4"/>
</dbReference>